<reference evidence="1 2" key="1">
    <citation type="journal article" date="2024" name="Int. J. Syst. Evol. Microbiol.">
        <title>Lacrimispora brassicae sp. nov. isolated from fermented cabbage, and proposal of Clostridium indicum Gundawar et al. 2019 and Clostridium methoxybenzovorans Mechichi et al. 1999 as heterotypic synonyms of Lacrimispora amygdalina (Parshina et al. 2003) Haas and Blanchard 2020 and Lacrimispora indolis (McClung and McCoy 1957) Haas and Blanchard 2020, respectively.</title>
        <authorList>
            <person name="Kobayashi H."/>
            <person name="Tanizawa Y."/>
            <person name="Sakamoto M."/>
            <person name="Ohkuma M."/>
            <person name="Tohno M."/>
        </authorList>
    </citation>
    <scope>NUCLEOTIDE SEQUENCE [LARGE SCALE GENOMIC DNA]</scope>
    <source>
        <strain evidence="1 2">DSM 12857</strain>
    </source>
</reference>
<organism evidence="1 2">
    <name type="scientific">Lacrimispora amygdalina</name>
    <dbReference type="NCBI Taxonomy" id="253257"/>
    <lineage>
        <taxon>Bacteria</taxon>
        <taxon>Bacillati</taxon>
        <taxon>Bacillota</taxon>
        <taxon>Clostridia</taxon>
        <taxon>Lachnospirales</taxon>
        <taxon>Lachnospiraceae</taxon>
        <taxon>Lacrimispora</taxon>
    </lineage>
</organism>
<sequence>MGKFSKSTKGRAWIGTVHIANMEKSGLSKEEYENPELLADVFTKAWDNSGKGRSSGIAVCVSEKGCYHAHMALYGNLTTLGNVSKILFGSHIEPQLGGKKELKNYLLKNPPYNEKGEQVLYSEGLDNVQEVQGKRSDLDDIEELLNQGYSPSEIMEINFSYRKYEKMIKSAFIDKRIKETPLIKKMHNEWHVGDSGSGKTYYYYQLCEEHSPSEIYMATDFENGGFDFYIDQGAPPILFLDEFKGNMRYSQLLTTLDKYSRTQTHCRYANTYNLWTTCIITSIFPPDEVYASMVDNDKRDRDKIDQLLRRLDVIVYHYKANGEYKTYSMPASEYRNYEDLKRRVMGDKNGFSPVNNLADVPFNNSSYC</sequence>
<dbReference type="InterPro" id="IPR027417">
    <property type="entry name" value="P-loop_NTPase"/>
</dbReference>
<evidence type="ECO:0000313" key="2">
    <source>
        <dbReference type="Proteomes" id="UP001419084"/>
    </source>
</evidence>
<gene>
    <name evidence="1" type="ORF">LAD12857_10800</name>
</gene>
<dbReference type="EMBL" id="BRPJ01000020">
    <property type="protein sequence ID" value="GLB29157.1"/>
    <property type="molecule type" value="Genomic_DNA"/>
</dbReference>
<comment type="caution">
    <text evidence="1">The sequence shown here is derived from an EMBL/GenBank/DDBJ whole genome shotgun (WGS) entry which is preliminary data.</text>
</comment>
<keyword evidence="2" id="KW-1185">Reference proteome</keyword>
<evidence type="ECO:0000313" key="1">
    <source>
        <dbReference type="EMBL" id="GLB29157.1"/>
    </source>
</evidence>
<proteinExistence type="predicted"/>
<dbReference type="Proteomes" id="UP001419084">
    <property type="component" value="Unassembled WGS sequence"/>
</dbReference>
<evidence type="ECO:0008006" key="3">
    <source>
        <dbReference type="Google" id="ProtNLM"/>
    </source>
</evidence>
<dbReference type="RefSeq" id="WP_346064782.1">
    <property type="nucleotide sequence ID" value="NZ_BRPJ01000020.1"/>
</dbReference>
<protein>
    <recommendedName>
        <fullName evidence="3">Helicase superfamily 3 single-stranded DNA/RNA virus domain-containing protein</fullName>
    </recommendedName>
</protein>
<name>A0ABQ5M2Z5_9FIRM</name>
<accession>A0ABQ5M2Z5</accession>
<dbReference type="SUPFAM" id="SSF52540">
    <property type="entry name" value="P-loop containing nucleoside triphosphate hydrolases"/>
    <property type="match status" value="1"/>
</dbReference>